<dbReference type="Proteomes" id="UP000548787">
    <property type="component" value="Unassembled WGS sequence"/>
</dbReference>
<dbReference type="AlphaFoldDB" id="A0A7W1YFF1"/>
<dbReference type="InterPro" id="IPR050090">
    <property type="entry name" value="Tyrosine_recombinase_XerCD"/>
</dbReference>
<dbReference type="PROSITE" id="PS51900">
    <property type="entry name" value="CB"/>
    <property type="match status" value="1"/>
</dbReference>
<gene>
    <name evidence="8" type="ORF">HPK16_04105</name>
</gene>
<feature type="domain" description="Core-binding (CB)" evidence="7">
    <location>
        <begin position="62"/>
        <end position="145"/>
    </location>
</feature>
<evidence type="ECO:0000313" key="8">
    <source>
        <dbReference type="EMBL" id="MBA3925519.1"/>
    </source>
</evidence>
<evidence type="ECO:0000256" key="5">
    <source>
        <dbReference type="PROSITE-ProRule" id="PRU01248"/>
    </source>
</evidence>
<dbReference type="CDD" id="cd01189">
    <property type="entry name" value="INT_ICEBs1_C_like"/>
    <property type="match status" value="1"/>
</dbReference>
<reference evidence="8 9" key="2">
    <citation type="submission" date="2020-08" db="EMBL/GenBank/DDBJ databases">
        <title>Listeria ohnekaius sp. nov. and Listeria portnoyii sp. nov. isolated from non-agricultural and natural environments.</title>
        <authorList>
            <person name="Weller D."/>
            <person name="Belias A.M."/>
            <person name="Liao J."/>
            <person name="Guo S."/>
            <person name="Orsi R.H."/>
            <person name="Wiedmann M."/>
        </authorList>
    </citation>
    <scope>NUCLEOTIDE SEQUENCE [LARGE SCALE GENOMIC DNA]</scope>
    <source>
        <strain evidence="8 9">FSL W9-0585</strain>
    </source>
</reference>
<accession>A0A7W1YFF1</accession>
<keyword evidence="2" id="KW-0229">DNA integration</keyword>
<name>A0A7W1YFF1_9LIST</name>
<dbReference type="InterPro" id="IPR002104">
    <property type="entry name" value="Integrase_catalytic"/>
</dbReference>
<reference evidence="8 9" key="1">
    <citation type="submission" date="2020-05" db="EMBL/GenBank/DDBJ databases">
        <authorList>
            <person name="Carlin C.R."/>
        </authorList>
    </citation>
    <scope>NUCLEOTIDE SEQUENCE [LARGE SCALE GENOMIC DNA]</scope>
    <source>
        <strain evidence="8 9">FSL W9-0585</strain>
    </source>
</reference>
<keyword evidence="9" id="KW-1185">Reference proteome</keyword>
<dbReference type="InterPro" id="IPR028259">
    <property type="entry name" value="AP2-like_int_N"/>
</dbReference>
<proteinExistence type="inferred from homology"/>
<evidence type="ECO:0000259" key="7">
    <source>
        <dbReference type="PROSITE" id="PS51900"/>
    </source>
</evidence>
<organism evidence="8 9">
    <name type="scientific">Listeria rustica</name>
    <dbReference type="NCBI Taxonomy" id="2713503"/>
    <lineage>
        <taxon>Bacteria</taxon>
        <taxon>Bacillati</taxon>
        <taxon>Bacillota</taxon>
        <taxon>Bacilli</taxon>
        <taxon>Bacillales</taxon>
        <taxon>Listeriaceae</taxon>
        <taxon>Listeria</taxon>
    </lineage>
</organism>
<evidence type="ECO:0000256" key="4">
    <source>
        <dbReference type="ARBA" id="ARBA00023172"/>
    </source>
</evidence>
<dbReference type="InterPro" id="IPR011010">
    <property type="entry name" value="DNA_brk_join_enz"/>
</dbReference>
<dbReference type="Pfam" id="PF00589">
    <property type="entry name" value="Phage_integrase"/>
    <property type="match status" value="1"/>
</dbReference>
<evidence type="ECO:0000313" key="9">
    <source>
        <dbReference type="Proteomes" id="UP000548787"/>
    </source>
</evidence>
<dbReference type="InterPro" id="IPR044068">
    <property type="entry name" value="CB"/>
</dbReference>
<dbReference type="InterPro" id="IPR004107">
    <property type="entry name" value="Integrase_SAM-like_N"/>
</dbReference>
<dbReference type="PROSITE" id="PS51898">
    <property type="entry name" value="TYR_RECOMBINASE"/>
    <property type="match status" value="1"/>
</dbReference>
<dbReference type="SUPFAM" id="SSF56349">
    <property type="entry name" value="DNA breaking-rejoining enzymes"/>
    <property type="match status" value="1"/>
</dbReference>
<dbReference type="RefSeq" id="WP_181675743.1">
    <property type="nucleotide sequence ID" value="NZ_JABJVM010000003.1"/>
</dbReference>
<dbReference type="Gene3D" id="1.10.443.10">
    <property type="entry name" value="Intergrase catalytic core"/>
    <property type="match status" value="1"/>
</dbReference>
<dbReference type="GO" id="GO:0006310">
    <property type="term" value="P:DNA recombination"/>
    <property type="evidence" value="ECO:0007669"/>
    <property type="project" value="UniProtKB-KW"/>
</dbReference>
<dbReference type="InterPro" id="IPR010998">
    <property type="entry name" value="Integrase_recombinase_N"/>
</dbReference>
<keyword evidence="3 5" id="KW-0238">DNA-binding</keyword>
<comment type="similarity">
    <text evidence="1">Belongs to the 'phage' integrase family.</text>
</comment>
<dbReference type="PANTHER" id="PTHR30349">
    <property type="entry name" value="PHAGE INTEGRASE-RELATED"/>
    <property type="match status" value="1"/>
</dbReference>
<keyword evidence="4" id="KW-0233">DNA recombination</keyword>
<dbReference type="Pfam" id="PF14659">
    <property type="entry name" value="Phage_int_SAM_3"/>
    <property type="match status" value="1"/>
</dbReference>
<evidence type="ECO:0000256" key="3">
    <source>
        <dbReference type="ARBA" id="ARBA00023125"/>
    </source>
</evidence>
<feature type="domain" description="Tyr recombinase" evidence="6">
    <location>
        <begin position="166"/>
        <end position="375"/>
    </location>
</feature>
<sequence length="381" mass="44660">MPIKKLDTGNYRVTASLGFDPITGKHRRKYISNVKTKAEAEQIYADLKSKYTNNELPTLNKISFRELSRMYFSDYTLNQKPTYIRTQEGYAKNHLIPFFKNTNITKITSTEIRQFQKKLIKKKTLSNNSINKHLILLKKIFDVAIEKKYIVTNPCINIKKLKVEKQKMKFWTLSEFKTFIKAVEDDYLKTKDEQPEKFVFIVFYYTQYLTGLRAGESTALLWEDNTFEKQEFDINKTESRIHGKVVTTSPKTKSGIRHVSYNAKYKDILIQWKEIQNNILNSYGIEVTPQTHIFQYSDKIPDRDNFSTKKINKICTSTDITAIRLHDFRHSHVALLIDNKEELTAIKERMGHASITTTIDTYGHLFPNKQKSMSDKIDELF</sequence>
<dbReference type="Gene3D" id="1.10.150.130">
    <property type="match status" value="1"/>
</dbReference>
<dbReference type="Pfam" id="PF14657">
    <property type="entry name" value="Arm-DNA-bind_4"/>
    <property type="match status" value="1"/>
</dbReference>
<dbReference type="PANTHER" id="PTHR30349:SF64">
    <property type="entry name" value="PROPHAGE INTEGRASE INTD-RELATED"/>
    <property type="match status" value="1"/>
</dbReference>
<dbReference type="InterPro" id="IPR013762">
    <property type="entry name" value="Integrase-like_cat_sf"/>
</dbReference>
<dbReference type="GO" id="GO:0015074">
    <property type="term" value="P:DNA integration"/>
    <property type="evidence" value="ECO:0007669"/>
    <property type="project" value="UniProtKB-KW"/>
</dbReference>
<dbReference type="EMBL" id="JABJVM010000003">
    <property type="protein sequence ID" value="MBA3925519.1"/>
    <property type="molecule type" value="Genomic_DNA"/>
</dbReference>
<evidence type="ECO:0000256" key="2">
    <source>
        <dbReference type="ARBA" id="ARBA00022908"/>
    </source>
</evidence>
<dbReference type="GO" id="GO:0003677">
    <property type="term" value="F:DNA binding"/>
    <property type="evidence" value="ECO:0007669"/>
    <property type="project" value="UniProtKB-UniRule"/>
</dbReference>
<evidence type="ECO:0000256" key="1">
    <source>
        <dbReference type="ARBA" id="ARBA00008857"/>
    </source>
</evidence>
<comment type="caution">
    <text evidence="8">The sequence shown here is derived from an EMBL/GenBank/DDBJ whole genome shotgun (WGS) entry which is preliminary data.</text>
</comment>
<protein>
    <submittedName>
        <fullName evidence="8">Site-specific integrase</fullName>
    </submittedName>
</protein>
<evidence type="ECO:0000259" key="6">
    <source>
        <dbReference type="PROSITE" id="PS51898"/>
    </source>
</evidence>